<gene>
    <name evidence="3" type="ORF">HME7025_00907</name>
</gene>
<dbReference type="KEGG" id="psez:HME7025_00907"/>
<keyword evidence="4" id="KW-1185">Reference proteome</keyword>
<dbReference type="OrthoDB" id="5141876at2"/>
<evidence type="ECO:0000313" key="4">
    <source>
        <dbReference type="Proteomes" id="UP000245468"/>
    </source>
</evidence>
<evidence type="ECO:0000313" key="3">
    <source>
        <dbReference type="EMBL" id="AWL08776.1"/>
    </source>
</evidence>
<dbReference type="Gene3D" id="1.50.10.10">
    <property type="match status" value="1"/>
</dbReference>
<evidence type="ECO:0000256" key="2">
    <source>
        <dbReference type="ARBA" id="ARBA00023235"/>
    </source>
</evidence>
<dbReference type="PANTHER" id="PTHR15108">
    <property type="entry name" value="N-ACYLGLUCOSAMINE-2-EPIMERASE"/>
    <property type="match status" value="1"/>
</dbReference>
<dbReference type="InterPro" id="IPR012341">
    <property type="entry name" value="6hp_glycosidase-like_sf"/>
</dbReference>
<dbReference type="InterPro" id="IPR010819">
    <property type="entry name" value="AGE/CE"/>
</dbReference>
<reference evidence="4" key="1">
    <citation type="submission" date="2018-05" db="EMBL/GenBank/DDBJ databases">
        <title>Pseudarcicella sp. HME7025 Genome sequencing and assembly.</title>
        <authorList>
            <person name="Kim H."/>
            <person name="Kang H."/>
            <person name="Joh K."/>
        </authorList>
    </citation>
    <scope>NUCLEOTIDE SEQUENCE [LARGE SCALE GENOMIC DNA]</scope>
    <source>
        <strain evidence="4">HME7025</strain>
    </source>
</reference>
<dbReference type="AlphaFoldDB" id="A0A2S2DTS1"/>
<dbReference type="GO" id="GO:0016853">
    <property type="term" value="F:isomerase activity"/>
    <property type="evidence" value="ECO:0007669"/>
    <property type="project" value="UniProtKB-KW"/>
</dbReference>
<dbReference type="Pfam" id="PF07221">
    <property type="entry name" value="GlcNAc_2-epim"/>
    <property type="match status" value="1"/>
</dbReference>
<name>A0A2S2DTS1_9BACT</name>
<dbReference type="GO" id="GO:0005975">
    <property type="term" value="P:carbohydrate metabolic process"/>
    <property type="evidence" value="ECO:0007669"/>
    <property type="project" value="InterPro"/>
</dbReference>
<dbReference type="RefSeq" id="WP_109322502.1">
    <property type="nucleotide sequence ID" value="NZ_CP029346.1"/>
</dbReference>
<dbReference type="Proteomes" id="UP000245468">
    <property type="component" value="Chromosome"/>
</dbReference>
<dbReference type="InterPro" id="IPR008928">
    <property type="entry name" value="6-hairpin_glycosidase_sf"/>
</dbReference>
<organism evidence="3 4">
    <name type="scientific">Aquirufa nivalisilvae</name>
    <dbReference type="NCBI Taxonomy" id="2516557"/>
    <lineage>
        <taxon>Bacteria</taxon>
        <taxon>Pseudomonadati</taxon>
        <taxon>Bacteroidota</taxon>
        <taxon>Cytophagia</taxon>
        <taxon>Cytophagales</taxon>
        <taxon>Flectobacillaceae</taxon>
        <taxon>Aquirufa</taxon>
    </lineage>
</organism>
<comment type="similarity">
    <text evidence="1">Belongs to the N-acylglucosamine 2-epimerase family.</text>
</comment>
<dbReference type="EMBL" id="CP029346">
    <property type="protein sequence ID" value="AWL08776.1"/>
    <property type="molecule type" value="Genomic_DNA"/>
</dbReference>
<keyword evidence="2" id="KW-0413">Isomerase</keyword>
<accession>A0A2S2DTS1</accession>
<proteinExistence type="inferred from homology"/>
<dbReference type="SUPFAM" id="SSF48208">
    <property type="entry name" value="Six-hairpin glycosidases"/>
    <property type="match status" value="1"/>
</dbReference>
<sequence length="427" mass="49600">MNVQEIEALRKEIKDYTEAHLLPFWSKRTIDKEYGGYLTHFDEFGNDSGTDEKSLIAQTRSVFTYSQAYRHGFGGPIMKEMAEHGVKYLIEKMWDEKNGGFYWMMDRKGNATNKQKIGYGHSFVIYSLSEYTLATGDPIGLEYAEKTFDLLQKYAVDTNLGGYWEFFSEEWELMGAGSPGGDRKTLDVHMHLMEAFTTLYEASGKEVHRRKLKESIDILIQKIMHPVYGTGVPQFWADWSVAPQIKFDIVWGWDRFAEGGQKASAVDNTSYGHNSEFGWLLMQALRIGKFPVSDYMDNLKKAFYHSMEHGIDWEFGGVFVEGSHDGQVYDKEKEFWQQAEMLIGMADAYILTKDQDFLKAYRQVHRFVFDKMINFNTGEWWPLLTREGEPIWRHMSHSWKINYHNVRSMILSYEKLGEAAKVLANSN</sequence>
<evidence type="ECO:0000256" key="1">
    <source>
        <dbReference type="ARBA" id="ARBA00008558"/>
    </source>
</evidence>
<protein>
    <submittedName>
        <fullName evidence="3">Cellobiose 2-epimerase</fullName>
    </submittedName>
</protein>